<organism evidence="17 18">
    <name type="scientific">Recurvomyces mirabilis</name>
    <dbReference type="NCBI Taxonomy" id="574656"/>
    <lineage>
        <taxon>Eukaryota</taxon>
        <taxon>Fungi</taxon>
        <taxon>Dikarya</taxon>
        <taxon>Ascomycota</taxon>
        <taxon>Pezizomycotina</taxon>
        <taxon>Dothideomycetes</taxon>
        <taxon>Dothideomycetidae</taxon>
        <taxon>Mycosphaerellales</taxon>
        <taxon>Teratosphaeriaceae</taxon>
        <taxon>Recurvomyces</taxon>
    </lineage>
</organism>
<keyword evidence="18" id="KW-1185">Reference proteome</keyword>
<evidence type="ECO:0000256" key="9">
    <source>
        <dbReference type="ARBA" id="ARBA00023065"/>
    </source>
</evidence>
<dbReference type="InterPro" id="IPR035921">
    <property type="entry name" value="F/V-ATP_Csub_sf"/>
</dbReference>
<dbReference type="GO" id="GO:0031966">
    <property type="term" value="C:mitochondrial membrane"/>
    <property type="evidence" value="ECO:0007669"/>
    <property type="project" value="UniProtKB-SubCell"/>
</dbReference>
<keyword evidence="7 14" id="KW-0375">Hydrogen ion transport</keyword>
<accession>A0AAE0WHR2</accession>
<evidence type="ECO:0000256" key="13">
    <source>
        <dbReference type="ARBA" id="ARBA00030961"/>
    </source>
</evidence>
<evidence type="ECO:0000256" key="10">
    <source>
        <dbReference type="ARBA" id="ARBA00023121"/>
    </source>
</evidence>
<sequence>MFASTKMASGAAMRMSSRRFLSTQSSSTSRLPSTLLQNTRSPIAAASRNGLLMNNARNNITRNLMRNGQQTRGVVAETMTTAIVVAAKMQGAGLATVGLTGAGVGIGTVFAALINGVARNPSLRGQLFSYAILGFAFAEATGLFALMIAFLILYAY</sequence>
<dbReference type="Pfam" id="PF00137">
    <property type="entry name" value="ATP-synt_C"/>
    <property type="match status" value="1"/>
</dbReference>
<evidence type="ECO:0000256" key="3">
    <source>
        <dbReference type="ARBA" id="ARBA00019317"/>
    </source>
</evidence>
<keyword evidence="5" id="KW-0138">CF(0)</keyword>
<keyword evidence="12 14" id="KW-0472">Membrane</keyword>
<evidence type="ECO:0000313" key="17">
    <source>
        <dbReference type="EMBL" id="KAK3671804.1"/>
    </source>
</evidence>
<reference evidence="17" key="1">
    <citation type="submission" date="2023-07" db="EMBL/GenBank/DDBJ databases">
        <title>Black Yeasts Isolated from many extreme environments.</title>
        <authorList>
            <person name="Coleine C."/>
            <person name="Stajich J.E."/>
            <person name="Selbmann L."/>
        </authorList>
    </citation>
    <scope>NUCLEOTIDE SEQUENCE</scope>
    <source>
        <strain evidence="17">CCFEE 5485</strain>
    </source>
</reference>
<dbReference type="EMBL" id="JAUTXT010000039">
    <property type="protein sequence ID" value="KAK3671804.1"/>
    <property type="molecule type" value="Genomic_DNA"/>
</dbReference>
<dbReference type="Proteomes" id="UP001274830">
    <property type="component" value="Unassembled WGS sequence"/>
</dbReference>
<evidence type="ECO:0000256" key="5">
    <source>
        <dbReference type="ARBA" id="ARBA00022547"/>
    </source>
</evidence>
<evidence type="ECO:0000256" key="2">
    <source>
        <dbReference type="ARBA" id="ARBA00006704"/>
    </source>
</evidence>
<dbReference type="InterPro" id="IPR038662">
    <property type="entry name" value="ATP_synth_F0_csu_sf"/>
</dbReference>
<protein>
    <recommendedName>
        <fullName evidence="3">ATP synthase subunit 9, mitochondrial</fullName>
    </recommendedName>
    <alternativeName>
        <fullName evidence="13">Lipid-binding protein</fullName>
    </alternativeName>
</protein>
<feature type="domain" description="V-ATPase proteolipid subunit C-like" evidence="16">
    <location>
        <begin position="91"/>
        <end position="152"/>
    </location>
</feature>
<keyword evidence="9 14" id="KW-0406">Ion transport</keyword>
<dbReference type="HAMAP" id="MF_01396">
    <property type="entry name" value="ATP_synth_c_bact"/>
    <property type="match status" value="1"/>
</dbReference>
<dbReference type="FunFam" id="1.20.20.10:FF:000003">
    <property type="entry name" value="Atp synthase f complex subunit mitochondrial"/>
    <property type="match status" value="1"/>
</dbReference>
<evidence type="ECO:0000256" key="8">
    <source>
        <dbReference type="ARBA" id="ARBA00022989"/>
    </source>
</evidence>
<dbReference type="AlphaFoldDB" id="A0AAE0WHR2"/>
<dbReference type="PANTHER" id="PTHR10031">
    <property type="entry name" value="ATP SYNTHASE LIPID-BINDING PROTEIN, MITOCHONDRIAL"/>
    <property type="match status" value="1"/>
</dbReference>
<dbReference type="InterPro" id="IPR020537">
    <property type="entry name" value="ATP_synth_F0_csu_DDCD_BS"/>
</dbReference>
<feature type="transmembrane region" description="Helical" evidence="14">
    <location>
        <begin position="130"/>
        <end position="155"/>
    </location>
</feature>
<keyword evidence="6 14" id="KW-0812">Transmembrane</keyword>
<proteinExistence type="inferred from homology"/>
<evidence type="ECO:0000256" key="1">
    <source>
        <dbReference type="ARBA" id="ARBA00004225"/>
    </source>
</evidence>
<dbReference type="GO" id="GO:0008289">
    <property type="term" value="F:lipid binding"/>
    <property type="evidence" value="ECO:0007669"/>
    <property type="project" value="UniProtKB-KW"/>
</dbReference>
<dbReference type="SUPFAM" id="SSF81333">
    <property type="entry name" value="F1F0 ATP synthase subunit C"/>
    <property type="match status" value="1"/>
</dbReference>
<keyword evidence="10 14" id="KW-0446">Lipid-binding</keyword>
<dbReference type="PANTHER" id="PTHR10031:SF0">
    <property type="entry name" value="ATPASE PROTEIN 9"/>
    <property type="match status" value="1"/>
</dbReference>
<dbReference type="Gene3D" id="1.20.20.10">
    <property type="entry name" value="F1F0 ATP synthase subunit C"/>
    <property type="match status" value="1"/>
</dbReference>
<gene>
    <name evidence="17" type="primary">atp9</name>
    <name evidence="17" type="ORF">LTR78_008349</name>
</gene>
<dbReference type="GO" id="GO:0015078">
    <property type="term" value="F:proton transmembrane transporter activity"/>
    <property type="evidence" value="ECO:0007669"/>
    <property type="project" value="InterPro"/>
</dbReference>
<name>A0AAE0WHR2_9PEZI</name>
<evidence type="ECO:0000259" key="16">
    <source>
        <dbReference type="Pfam" id="PF00137"/>
    </source>
</evidence>
<dbReference type="GO" id="GO:0033177">
    <property type="term" value="C:proton-transporting two-sector ATPase complex, proton-transporting domain"/>
    <property type="evidence" value="ECO:0007669"/>
    <property type="project" value="InterPro"/>
</dbReference>
<evidence type="ECO:0000256" key="4">
    <source>
        <dbReference type="ARBA" id="ARBA00022448"/>
    </source>
</evidence>
<dbReference type="InterPro" id="IPR002379">
    <property type="entry name" value="ATPase_proteolipid_c-like_dom"/>
</dbReference>
<feature type="compositionally biased region" description="Low complexity" evidence="15">
    <location>
        <begin position="18"/>
        <end position="36"/>
    </location>
</feature>
<evidence type="ECO:0000256" key="14">
    <source>
        <dbReference type="RuleBase" id="RU004221"/>
    </source>
</evidence>
<comment type="caution">
    <text evidence="17">The sequence shown here is derived from an EMBL/GenBank/DDBJ whole genome shotgun (WGS) entry which is preliminary data.</text>
</comment>
<evidence type="ECO:0000256" key="15">
    <source>
        <dbReference type="SAM" id="MobiDB-lite"/>
    </source>
</evidence>
<feature type="region of interest" description="Disordered" evidence="15">
    <location>
        <begin position="1"/>
        <end position="39"/>
    </location>
</feature>
<keyword evidence="8 14" id="KW-1133">Transmembrane helix</keyword>
<evidence type="ECO:0000256" key="11">
    <source>
        <dbReference type="ARBA" id="ARBA00023128"/>
    </source>
</evidence>
<keyword evidence="4 14" id="KW-0813">Transport</keyword>
<dbReference type="PRINTS" id="PR00124">
    <property type="entry name" value="ATPASEC"/>
</dbReference>
<comment type="subcellular location">
    <subcellularLocation>
        <location evidence="1">Mitochondrion membrane</location>
        <topology evidence="1">Multi-pass membrane protein</topology>
    </subcellularLocation>
</comment>
<feature type="transmembrane region" description="Helical" evidence="14">
    <location>
        <begin position="94"/>
        <end position="118"/>
    </location>
</feature>
<dbReference type="InterPro" id="IPR000454">
    <property type="entry name" value="ATP_synth_F0_csu"/>
</dbReference>
<evidence type="ECO:0000313" key="18">
    <source>
        <dbReference type="Proteomes" id="UP001274830"/>
    </source>
</evidence>
<keyword evidence="11" id="KW-0496">Mitochondrion</keyword>
<dbReference type="GO" id="GO:0015986">
    <property type="term" value="P:proton motive force-driven ATP synthesis"/>
    <property type="evidence" value="ECO:0007669"/>
    <property type="project" value="InterPro"/>
</dbReference>
<evidence type="ECO:0000256" key="6">
    <source>
        <dbReference type="ARBA" id="ARBA00022692"/>
    </source>
</evidence>
<comment type="similarity">
    <text evidence="2 14">Belongs to the ATPase C chain family.</text>
</comment>
<evidence type="ECO:0000256" key="7">
    <source>
        <dbReference type="ARBA" id="ARBA00022781"/>
    </source>
</evidence>
<dbReference type="GO" id="GO:0045259">
    <property type="term" value="C:proton-transporting ATP synthase complex"/>
    <property type="evidence" value="ECO:0007669"/>
    <property type="project" value="UniProtKB-KW"/>
</dbReference>
<evidence type="ECO:0000256" key="12">
    <source>
        <dbReference type="ARBA" id="ARBA00023136"/>
    </source>
</evidence>
<dbReference type="CDD" id="cd18182">
    <property type="entry name" value="ATP-synt_Fo_c_ATP5G3"/>
    <property type="match status" value="1"/>
</dbReference>
<dbReference type="PROSITE" id="PS00605">
    <property type="entry name" value="ATPASE_C"/>
    <property type="match status" value="1"/>
</dbReference>